<feature type="transmembrane region" description="Helical" evidence="1">
    <location>
        <begin position="6"/>
        <end position="26"/>
    </location>
</feature>
<keyword evidence="1" id="KW-0472">Membrane</keyword>
<protein>
    <recommendedName>
        <fullName evidence="4">Cardiolipin synthase N-terminal domain-containing protein</fullName>
    </recommendedName>
</protein>
<evidence type="ECO:0000313" key="3">
    <source>
        <dbReference type="Proteomes" id="UP000230273"/>
    </source>
</evidence>
<feature type="transmembrane region" description="Helical" evidence="1">
    <location>
        <begin position="38"/>
        <end position="57"/>
    </location>
</feature>
<keyword evidence="1" id="KW-0812">Transmembrane</keyword>
<accession>A0A2G9YWS5</accession>
<organism evidence="2 3">
    <name type="scientific">Candidatus Nealsonbacteria bacterium CG23_combo_of_CG06-09_8_20_14_all_38_19</name>
    <dbReference type="NCBI Taxonomy" id="1974721"/>
    <lineage>
        <taxon>Bacteria</taxon>
        <taxon>Candidatus Nealsoniibacteriota</taxon>
    </lineage>
</organism>
<reference evidence="2 3" key="1">
    <citation type="submission" date="2017-09" db="EMBL/GenBank/DDBJ databases">
        <title>Depth-based differentiation of microbial function through sediment-hosted aquifers and enrichment of novel symbionts in the deep terrestrial subsurface.</title>
        <authorList>
            <person name="Probst A.J."/>
            <person name="Ladd B."/>
            <person name="Jarett J.K."/>
            <person name="Geller-Mcgrath D.E."/>
            <person name="Sieber C.M."/>
            <person name="Emerson J.B."/>
            <person name="Anantharaman K."/>
            <person name="Thomas B.C."/>
            <person name="Malmstrom R."/>
            <person name="Stieglmeier M."/>
            <person name="Klingl A."/>
            <person name="Woyke T."/>
            <person name="Ryan C.M."/>
            <person name="Banfield J.F."/>
        </authorList>
    </citation>
    <scope>NUCLEOTIDE SEQUENCE [LARGE SCALE GENOMIC DNA]</scope>
    <source>
        <strain evidence="2">CG23_combo_of_CG06-09_8_20_14_all_38_19</strain>
    </source>
</reference>
<name>A0A2G9YWS5_9BACT</name>
<sequence length="59" mass="6592">MSNKLIFTLLGIGYCILSYVVVASALKDTLNQKTKLWILLVPFSPILFLLYIIGSAMDK</sequence>
<comment type="caution">
    <text evidence="2">The sequence shown here is derived from an EMBL/GenBank/DDBJ whole genome shotgun (WGS) entry which is preliminary data.</text>
</comment>
<evidence type="ECO:0008006" key="4">
    <source>
        <dbReference type="Google" id="ProtNLM"/>
    </source>
</evidence>
<dbReference type="AlphaFoldDB" id="A0A2G9YWS5"/>
<evidence type="ECO:0000256" key="1">
    <source>
        <dbReference type="SAM" id="Phobius"/>
    </source>
</evidence>
<keyword evidence="1" id="KW-1133">Transmembrane helix</keyword>
<dbReference type="Proteomes" id="UP000230273">
    <property type="component" value="Unassembled WGS sequence"/>
</dbReference>
<proteinExistence type="predicted"/>
<evidence type="ECO:0000313" key="2">
    <source>
        <dbReference type="EMBL" id="PIP23695.1"/>
    </source>
</evidence>
<gene>
    <name evidence="2" type="ORF">COX36_01945</name>
</gene>
<dbReference type="EMBL" id="PCRP01000030">
    <property type="protein sequence ID" value="PIP23695.1"/>
    <property type="molecule type" value="Genomic_DNA"/>
</dbReference>